<evidence type="ECO:0000256" key="4">
    <source>
        <dbReference type="ARBA" id="ARBA00012950"/>
    </source>
</evidence>
<dbReference type="Gene3D" id="3.40.630.30">
    <property type="match status" value="1"/>
</dbReference>
<evidence type="ECO:0000256" key="3">
    <source>
        <dbReference type="ARBA" id="ARBA00008870"/>
    </source>
</evidence>
<dbReference type="GO" id="GO:0005737">
    <property type="term" value="C:cytoplasm"/>
    <property type="evidence" value="ECO:0007669"/>
    <property type="project" value="UniProtKB-SubCell"/>
</dbReference>
<keyword evidence="14" id="KW-1185">Reference proteome</keyword>
<dbReference type="GO" id="GO:1990189">
    <property type="term" value="F:protein N-terminal-serine acetyltransferase activity"/>
    <property type="evidence" value="ECO:0007669"/>
    <property type="project" value="UniProtKB-EC"/>
</dbReference>
<dbReference type="VEuPathDB" id="CryptoDB:cand_006530"/>
<dbReference type="GO" id="GO:0010485">
    <property type="term" value="F:histone H4 acetyltransferase activity"/>
    <property type="evidence" value="ECO:0007669"/>
    <property type="project" value="InterPro"/>
</dbReference>
<dbReference type="EMBL" id="LRBS01000067">
    <property type="protein sequence ID" value="OII76255.1"/>
    <property type="molecule type" value="Genomic_DNA"/>
</dbReference>
<keyword evidence="6" id="KW-0963">Cytoplasm</keyword>
<comment type="subcellular location">
    <subcellularLocation>
        <location evidence="2">Cytoplasm</location>
    </subcellularLocation>
    <subcellularLocation>
        <location evidence="1">Nucleus</location>
    </subcellularLocation>
</comment>
<sequence length="259" mass="30306">MRLNKHKLEQLKAKSNLNKRQCDYLNEQIQLGNICLDNLVSTNMGSFKINLQGVEEVVHFCILTRKDVDEKFLLDILDLTRRNMKDLYDNSPWGEDWKGGWNDELKLNELSHKMCYYIVAYTKDSLNKILYNSEGTYIQSSDSLCNHRYGQLDSSMSFRNILGFLSFKIELEYSINVYTKYLVGYMYELQVLVKGKGIGKHLVDIFYSLCKALKLEKLMCTVLNCNIKAMEFYKRCQFIIDEISPKNEPYSILSRIAIE</sequence>
<dbReference type="AlphaFoldDB" id="A0A1J4MQB5"/>
<dbReference type="EC" id="2.3.1.257" evidence="4"/>
<keyword evidence="7" id="KW-0808">Transferase</keyword>
<evidence type="ECO:0000256" key="10">
    <source>
        <dbReference type="ARBA" id="ARBA00047821"/>
    </source>
</evidence>
<evidence type="ECO:0000313" key="13">
    <source>
        <dbReference type="EMBL" id="OII76255.1"/>
    </source>
</evidence>
<dbReference type="Proteomes" id="UP000186804">
    <property type="component" value="Unassembled WGS sequence"/>
</dbReference>
<dbReference type="GO" id="GO:0005634">
    <property type="term" value="C:nucleus"/>
    <property type="evidence" value="ECO:0007669"/>
    <property type="project" value="UniProtKB-SubCell"/>
</dbReference>
<comment type="catalytic activity">
    <reaction evidence="11">
        <text>N-terminal L-seryl-[histone H4] + acetyl-CoA = N-terminal N(alpha)-acetyl-L-seryl-[histone H4] + CoA + H(+)</text>
        <dbReference type="Rhea" id="RHEA:50596"/>
        <dbReference type="Rhea" id="RHEA-COMP:12740"/>
        <dbReference type="Rhea" id="RHEA-COMP:12743"/>
        <dbReference type="ChEBI" id="CHEBI:15378"/>
        <dbReference type="ChEBI" id="CHEBI:57287"/>
        <dbReference type="ChEBI" id="CHEBI:57288"/>
        <dbReference type="ChEBI" id="CHEBI:64738"/>
        <dbReference type="ChEBI" id="CHEBI:83690"/>
        <dbReference type="EC" id="2.3.1.257"/>
    </reaction>
</comment>
<comment type="caution">
    <text evidence="13">The sequence shown here is derived from an EMBL/GenBank/DDBJ whole genome shotgun (WGS) entry which is preliminary data.</text>
</comment>
<evidence type="ECO:0000256" key="1">
    <source>
        <dbReference type="ARBA" id="ARBA00004123"/>
    </source>
</evidence>
<evidence type="ECO:0000256" key="8">
    <source>
        <dbReference type="ARBA" id="ARBA00023242"/>
    </source>
</evidence>
<evidence type="ECO:0000256" key="2">
    <source>
        <dbReference type="ARBA" id="ARBA00004496"/>
    </source>
</evidence>
<dbReference type="PANTHER" id="PTHR20531:SF1">
    <property type="entry name" value="N-ALPHA-ACETYLTRANSFERASE 40"/>
    <property type="match status" value="1"/>
</dbReference>
<proteinExistence type="inferred from homology"/>
<protein>
    <recommendedName>
        <fullName evidence="5">N-alpha-acetyltransferase 40</fullName>
        <ecNumber evidence="4">2.3.1.257</ecNumber>
    </recommendedName>
</protein>
<dbReference type="GeneID" id="92364838"/>
<accession>A0A1J4MQB5</accession>
<dbReference type="GO" id="GO:0043998">
    <property type="term" value="F:histone H2A acetyltransferase activity"/>
    <property type="evidence" value="ECO:0007669"/>
    <property type="project" value="InterPro"/>
</dbReference>
<dbReference type="OrthoDB" id="424551at2759"/>
<comment type="similarity">
    <text evidence="3">Belongs to the acetyltransferase family. NAA40 subfamily.</text>
</comment>
<evidence type="ECO:0000256" key="6">
    <source>
        <dbReference type="ARBA" id="ARBA00022490"/>
    </source>
</evidence>
<evidence type="ECO:0000259" key="12">
    <source>
        <dbReference type="Pfam" id="PF00583"/>
    </source>
</evidence>
<dbReference type="InterPro" id="IPR016181">
    <property type="entry name" value="Acyl_CoA_acyltransferase"/>
</dbReference>
<evidence type="ECO:0000256" key="5">
    <source>
        <dbReference type="ARBA" id="ARBA00015043"/>
    </source>
</evidence>
<name>A0A1J4MQB5_9CRYT</name>
<evidence type="ECO:0000313" key="14">
    <source>
        <dbReference type="Proteomes" id="UP000186804"/>
    </source>
</evidence>
<keyword evidence="9" id="KW-0012">Acyltransferase</keyword>
<evidence type="ECO:0000256" key="7">
    <source>
        <dbReference type="ARBA" id="ARBA00022679"/>
    </source>
</evidence>
<dbReference type="RefSeq" id="XP_067068101.1">
    <property type="nucleotide sequence ID" value="XM_067210894.1"/>
</dbReference>
<comment type="catalytic activity">
    <reaction evidence="10">
        <text>N-terminal L-seryl-[histone H2A] + acetyl-CoA = N-terminal N(alpha)-acetyl-L-seryl-[histone H2A] + CoA + H(+)</text>
        <dbReference type="Rhea" id="RHEA:50600"/>
        <dbReference type="Rhea" id="RHEA-COMP:12742"/>
        <dbReference type="Rhea" id="RHEA-COMP:12744"/>
        <dbReference type="ChEBI" id="CHEBI:15378"/>
        <dbReference type="ChEBI" id="CHEBI:57287"/>
        <dbReference type="ChEBI" id="CHEBI:57288"/>
        <dbReference type="ChEBI" id="CHEBI:64738"/>
        <dbReference type="ChEBI" id="CHEBI:83690"/>
        <dbReference type="EC" id="2.3.1.257"/>
    </reaction>
</comment>
<dbReference type="SUPFAM" id="SSF55729">
    <property type="entry name" value="Acyl-CoA N-acyltransferases (Nat)"/>
    <property type="match status" value="1"/>
</dbReference>
<dbReference type="InterPro" id="IPR039949">
    <property type="entry name" value="NAA40"/>
</dbReference>
<feature type="domain" description="N-acetyltransferase" evidence="12">
    <location>
        <begin position="161"/>
        <end position="238"/>
    </location>
</feature>
<reference evidence="13 14" key="1">
    <citation type="submission" date="2016-10" db="EMBL/GenBank/DDBJ databases">
        <title>Reductive evolution of mitochondrial metabolism and differential evolution of invasion-related proteins in Cryptosporidium.</title>
        <authorList>
            <person name="Liu S."/>
            <person name="Roellig D.M."/>
            <person name="Guo Y."/>
            <person name="Li N."/>
            <person name="Frace M.A."/>
            <person name="Tang K."/>
            <person name="Zhang L."/>
            <person name="Feng Y."/>
            <person name="Xiao L."/>
        </authorList>
    </citation>
    <scope>NUCLEOTIDE SEQUENCE [LARGE SCALE GENOMIC DNA]</scope>
    <source>
        <strain evidence="13">30847</strain>
    </source>
</reference>
<evidence type="ECO:0000256" key="9">
    <source>
        <dbReference type="ARBA" id="ARBA00023315"/>
    </source>
</evidence>
<dbReference type="PANTHER" id="PTHR20531">
    <property type="entry name" value="N-ALPHA-ACETYLTRANSFERASE 40"/>
    <property type="match status" value="1"/>
</dbReference>
<dbReference type="Pfam" id="PF00583">
    <property type="entry name" value="Acetyltransf_1"/>
    <property type="match status" value="1"/>
</dbReference>
<keyword evidence="8" id="KW-0539">Nucleus</keyword>
<evidence type="ECO:0000256" key="11">
    <source>
        <dbReference type="ARBA" id="ARBA00049524"/>
    </source>
</evidence>
<organism evidence="13 14">
    <name type="scientific">Cryptosporidium andersoni</name>
    <dbReference type="NCBI Taxonomy" id="117008"/>
    <lineage>
        <taxon>Eukaryota</taxon>
        <taxon>Sar</taxon>
        <taxon>Alveolata</taxon>
        <taxon>Apicomplexa</taxon>
        <taxon>Conoidasida</taxon>
        <taxon>Coccidia</taxon>
        <taxon>Eucoccidiorida</taxon>
        <taxon>Eimeriorina</taxon>
        <taxon>Cryptosporidiidae</taxon>
        <taxon>Cryptosporidium</taxon>
    </lineage>
</organism>
<dbReference type="InterPro" id="IPR000182">
    <property type="entry name" value="GNAT_dom"/>
</dbReference>
<gene>
    <name evidence="13" type="ORF">cand_006530</name>
</gene>